<protein>
    <submittedName>
        <fullName evidence="1">Uncharacterized protein</fullName>
    </submittedName>
</protein>
<evidence type="ECO:0000313" key="1">
    <source>
        <dbReference type="EMBL" id="CAD9391897.1"/>
    </source>
</evidence>
<organism evidence="1">
    <name type="scientific">Octactis speculum</name>
    <dbReference type="NCBI Taxonomy" id="3111310"/>
    <lineage>
        <taxon>Eukaryota</taxon>
        <taxon>Sar</taxon>
        <taxon>Stramenopiles</taxon>
        <taxon>Ochrophyta</taxon>
        <taxon>Dictyochophyceae</taxon>
        <taxon>Dictyochales</taxon>
        <taxon>Dictyochaceae</taxon>
        <taxon>Octactis</taxon>
    </lineage>
</organism>
<dbReference type="AlphaFoldDB" id="A0A7S2BBV5"/>
<dbReference type="EMBL" id="HBGS01012815">
    <property type="protein sequence ID" value="CAD9391897.1"/>
    <property type="molecule type" value="Transcribed_RNA"/>
</dbReference>
<name>A0A7S2BBV5_9STRA</name>
<accession>A0A7S2BBV5</accession>
<gene>
    <name evidence="1" type="ORF">DSPE1174_LOCUS6749</name>
</gene>
<reference evidence="1" key="1">
    <citation type="submission" date="2021-01" db="EMBL/GenBank/DDBJ databases">
        <authorList>
            <person name="Corre E."/>
            <person name="Pelletier E."/>
            <person name="Niang G."/>
            <person name="Scheremetjew M."/>
            <person name="Finn R."/>
            <person name="Kale V."/>
            <person name="Holt S."/>
            <person name="Cochrane G."/>
            <person name="Meng A."/>
            <person name="Brown T."/>
            <person name="Cohen L."/>
        </authorList>
    </citation>
    <scope>NUCLEOTIDE SEQUENCE</scope>
    <source>
        <strain evidence="1">CCMP1381</strain>
    </source>
</reference>
<sequence>MTTRPVRIPAAIVLVPYHMYGKFRIRASEDRRYPDTEVGPDREDTPAIWGGGSNLLLTQIATLEAPNPIPNEVIWCDVDISLWCLLSARAPNVFSVMSYDP</sequence>
<proteinExistence type="predicted"/>